<dbReference type="PROSITE" id="PS51686">
    <property type="entry name" value="SAM_MT_RSMB_NOP"/>
    <property type="match status" value="1"/>
</dbReference>
<keyword evidence="1 5" id="KW-0489">Methyltransferase</keyword>
<dbReference type="PRINTS" id="PR02008">
    <property type="entry name" value="RCMTFAMILY"/>
</dbReference>
<keyword evidence="3 5" id="KW-0949">S-adenosyl-L-methionine</keyword>
<dbReference type="PANTHER" id="PTHR22807">
    <property type="entry name" value="NOP2 YEAST -RELATED NOL1/NOP2/FMU SUN DOMAIN-CONTAINING"/>
    <property type="match status" value="1"/>
</dbReference>
<dbReference type="GO" id="GO:0003723">
    <property type="term" value="F:RNA binding"/>
    <property type="evidence" value="ECO:0007669"/>
    <property type="project" value="UniProtKB-UniRule"/>
</dbReference>
<dbReference type="PATRIC" id="fig|442562.3.peg.3052"/>
<feature type="binding site" evidence="5">
    <location>
        <position position="315"/>
    </location>
    <ligand>
        <name>S-adenosyl-L-methionine</name>
        <dbReference type="ChEBI" id="CHEBI:59789"/>
    </ligand>
</feature>
<dbReference type="Pfam" id="PF01189">
    <property type="entry name" value="Methyltr_RsmB-F"/>
    <property type="match status" value="1"/>
</dbReference>
<dbReference type="SUPFAM" id="SSF48013">
    <property type="entry name" value="NusB-like"/>
    <property type="match status" value="1"/>
</dbReference>
<evidence type="ECO:0000256" key="1">
    <source>
        <dbReference type="ARBA" id="ARBA00022603"/>
    </source>
</evidence>
<dbReference type="InterPro" id="IPR023267">
    <property type="entry name" value="RCMT"/>
</dbReference>
<feature type="active site" description="Nucleophile" evidence="5">
    <location>
        <position position="368"/>
    </location>
</feature>
<dbReference type="InterPro" id="IPR029063">
    <property type="entry name" value="SAM-dependent_MTases_sf"/>
</dbReference>
<dbReference type="GO" id="GO:0001510">
    <property type="term" value="P:RNA methylation"/>
    <property type="evidence" value="ECO:0007669"/>
    <property type="project" value="InterPro"/>
</dbReference>
<keyword evidence="4 5" id="KW-0694">RNA-binding</keyword>
<evidence type="ECO:0000256" key="4">
    <source>
        <dbReference type="ARBA" id="ARBA00022884"/>
    </source>
</evidence>
<dbReference type="SUPFAM" id="SSF53335">
    <property type="entry name" value="S-adenosyl-L-methionine-dependent methyltransferases"/>
    <property type="match status" value="1"/>
</dbReference>
<dbReference type="RefSeq" id="WP_051521617.1">
    <property type="nucleotide sequence ID" value="NZ_KK088633.1"/>
</dbReference>
<dbReference type="AlphaFoldDB" id="A0A017HLF4"/>
<comment type="caution">
    <text evidence="5">Lacks conserved residue(s) required for the propagation of feature annotation.</text>
</comment>
<dbReference type="EC" id="2.1.1.-" evidence="7"/>
<dbReference type="HOGENOM" id="CLU_005316_0_4_5"/>
<dbReference type="EMBL" id="AOSK01000085">
    <property type="protein sequence ID" value="EYD75342.1"/>
    <property type="molecule type" value="Genomic_DNA"/>
</dbReference>
<name>A0A017HLF4_9RHOB</name>
<proteinExistence type="inferred from homology"/>
<dbReference type="Proteomes" id="UP000019666">
    <property type="component" value="Unassembled WGS sequence"/>
</dbReference>
<comment type="similarity">
    <text evidence="5">Belongs to the class I-like SAM-binding methyltransferase superfamily. RsmB/NOP family.</text>
</comment>
<dbReference type="GO" id="GO:0008173">
    <property type="term" value="F:RNA methyltransferase activity"/>
    <property type="evidence" value="ECO:0007669"/>
    <property type="project" value="InterPro"/>
</dbReference>
<evidence type="ECO:0000256" key="2">
    <source>
        <dbReference type="ARBA" id="ARBA00022679"/>
    </source>
</evidence>
<dbReference type="Gene3D" id="3.40.50.150">
    <property type="entry name" value="Vaccinia Virus protein VP39"/>
    <property type="match status" value="1"/>
</dbReference>
<dbReference type="GO" id="GO:0006355">
    <property type="term" value="P:regulation of DNA-templated transcription"/>
    <property type="evidence" value="ECO:0007669"/>
    <property type="project" value="InterPro"/>
</dbReference>
<feature type="binding site" evidence="5">
    <location>
        <begin position="253"/>
        <end position="259"/>
    </location>
    <ligand>
        <name>S-adenosyl-L-methionine</name>
        <dbReference type="ChEBI" id="CHEBI:59789"/>
    </ligand>
</feature>
<protein>
    <submittedName>
        <fullName evidence="7">16S rRNA m(5)C 967 methyltransferase</fullName>
        <ecNumber evidence="7">2.1.1.-</ecNumber>
    </submittedName>
</protein>
<gene>
    <name evidence="7" type="ORF">Rumeso_03102</name>
</gene>
<evidence type="ECO:0000256" key="3">
    <source>
        <dbReference type="ARBA" id="ARBA00022691"/>
    </source>
</evidence>
<keyword evidence="8" id="KW-1185">Reference proteome</keyword>
<dbReference type="PANTHER" id="PTHR22807:SF61">
    <property type="entry name" value="NOL1_NOP2_SUN FAMILY PROTEIN _ ANTITERMINATION NUSB DOMAIN-CONTAINING PROTEIN"/>
    <property type="match status" value="1"/>
</dbReference>
<dbReference type="OrthoDB" id="9810297at2"/>
<feature type="binding site" evidence="5">
    <location>
        <position position="274"/>
    </location>
    <ligand>
        <name>S-adenosyl-L-methionine</name>
        <dbReference type="ChEBI" id="CHEBI:59789"/>
    </ligand>
</feature>
<dbReference type="InterPro" id="IPR001678">
    <property type="entry name" value="MeTrfase_RsmB-F_NOP2_dom"/>
</dbReference>
<evidence type="ECO:0000313" key="7">
    <source>
        <dbReference type="EMBL" id="EYD75342.1"/>
    </source>
</evidence>
<dbReference type="Pfam" id="PF01029">
    <property type="entry name" value="NusB"/>
    <property type="match status" value="1"/>
</dbReference>
<keyword evidence="2 5" id="KW-0808">Transferase</keyword>
<dbReference type="STRING" id="442562.Rumeso_03102"/>
<reference evidence="7 8" key="1">
    <citation type="submission" date="2013-02" db="EMBL/GenBank/DDBJ databases">
        <authorList>
            <person name="Fiebig A."/>
            <person name="Goeker M."/>
            <person name="Klenk H.-P.P."/>
        </authorList>
    </citation>
    <scope>NUCLEOTIDE SEQUENCE [LARGE SCALE GENOMIC DNA]</scope>
    <source>
        <strain evidence="7 8">DSM 19309</strain>
    </source>
</reference>
<evidence type="ECO:0000256" key="5">
    <source>
        <dbReference type="PROSITE-ProRule" id="PRU01023"/>
    </source>
</evidence>
<dbReference type="InterPro" id="IPR006027">
    <property type="entry name" value="NusB_RsmB_TIM44"/>
</dbReference>
<dbReference type="InterPro" id="IPR035926">
    <property type="entry name" value="NusB-like_sf"/>
</dbReference>
<evidence type="ECO:0000259" key="6">
    <source>
        <dbReference type="PROSITE" id="PS51686"/>
    </source>
</evidence>
<dbReference type="InterPro" id="IPR049560">
    <property type="entry name" value="MeTrfase_RsmB-F_NOP2_cat"/>
</dbReference>
<dbReference type="Gene3D" id="1.10.940.10">
    <property type="entry name" value="NusB-like"/>
    <property type="match status" value="1"/>
</dbReference>
<sequence>MARKGVKLPVESSEDRAGLGPRRAALRLLNAVTGEGMLLSDARAAAMLAQLPPEGRARAQRLAQETLRNLSRADEWLGPRLRKAPPLGVLNALRLGAVEIGRGEAAHGVVNALVALVAEGKRTEGFRGLANAVLRALAKEGPEGWAGLPGPVLPDWLREPLVESWGEAAVEAMEAAQLAGAPLDLSAKGDPGELAQALGGELLPTGTVRLDAGVQVTALPGYQEGAFWVQDAAAALPALVLDAQRGERVLDLCAAPGGKTLQMAARGAEVTALDISAPRLERLRDNLARTGLPARVAQGDALEFGEGGWDAILLDAPCSATGTIRRHPDLPVARDGAEIPGLLDLQEAMIDHALSLLRPGGRLVFATCSLLPEEGEEQVEAARERHPGLTVEPPEAPGLDPAWRVESGLRTRPDHWADLGGMDGFFVTRLRKPGA</sequence>
<dbReference type="CDD" id="cd02440">
    <property type="entry name" value="AdoMet_MTases"/>
    <property type="match status" value="1"/>
</dbReference>
<feature type="domain" description="SAM-dependent MTase RsmB/NOP-type" evidence="6">
    <location>
        <begin position="145"/>
        <end position="433"/>
    </location>
</feature>
<comment type="caution">
    <text evidence="7">The sequence shown here is derived from an EMBL/GenBank/DDBJ whole genome shotgun (WGS) entry which is preliminary data.</text>
</comment>
<accession>A0A017HLF4</accession>
<evidence type="ECO:0000313" key="8">
    <source>
        <dbReference type="Proteomes" id="UP000019666"/>
    </source>
</evidence>
<organism evidence="7 8">
    <name type="scientific">Rubellimicrobium mesophilum DSM 19309</name>
    <dbReference type="NCBI Taxonomy" id="442562"/>
    <lineage>
        <taxon>Bacteria</taxon>
        <taxon>Pseudomonadati</taxon>
        <taxon>Pseudomonadota</taxon>
        <taxon>Alphaproteobacteria</taxon>
        <taxon>Rhodobacterales</taxon>
        <taxon>Roseobacteraceae</taxon>
        <taxon>Rubellimicrobium</taxon>
    </lineage>
</organism>